<feature type="transmembrane region" description="Helical" evidence="7">
    <location>
        <begin position="12"/>
        <end position="33"/>
    </location>
</feature>
<evidence type="ECO:0000256" key="2">
    <source>
        <dbReference type="ARBA" id="ARBA00022448"/>
    </source>
</evidence>
<feature type="transmembrane region" description="Helical" evidence="7">
    <location>
        <begin position="140"/>
        <end position="158"/>
    </location>
</feature>
<keyword evidence="4 7" id="KW-0812">Transmembrane</keyword>
<organism evidence="10 12">
    <name type="scientific">Acutalibacter muris</name>
    <dbReference type="NCBI Taxonomy" id="1796620"/>
    <lineage>
        <taxon>Bacteria</taxon>
        <taxon>Bacillati</taxon>
        <taxon>Bacillota</taxon>
        <taxon>Clostridia</taxon>
        <taxon>Eubacteriales</taxon>
        <taxon>Acutalibacteraceae</taxon>
        <taxon>Acutalibacter</taxon>
    </lineage>
</organism>
<evidence type="ECO:0000313" key="10">
    <source>
        <dbReference type="EMBL" id="QQR30569.1"/>
    </source>
</evidence>
<keyword evidence="11" id="KW-1185">Reference proteome</keyword>
<feature type="transmembrane region" description="Helical" evidence="7">
    <location>
        <begin position="108"/>
        <end position="128"/>
    </location>
</feature>
<feature type="domain" description="ABC transmembrane type-1" evidence="8">
    <location>
        <begin position="73"/>
        <end position="283"/>
    </location>
</feature>
<dbReference type="RefSeq" id="WP_066540454.1">
    <property type="nucleotide sequence ID" value="NZ_CAJTCQ010000010.1"/>
</dbReference>
<keyword evidence="6 7" id="KW-0472">Membrane</keyword>
<name>A0A1Z2XS67_9FIRM</name>
<feature type="transmembrane region" description="Helical" evidence="7">
    <location>
        <begin position="264"/>
        <end position="283"/>
    </location>
</feature>
<dbReference type="PROSITE" id="PS50928">
    <property type="entry name" value="ABC_TM1"/>
    <property type="match status" value="1"/>
</dbReference>
<evidence type="ECO:0000313" key="11">
    <source>
        <dbReference type="Proteomes" id="UP000196710"/>
    </source>
</evidence>
<dbReference type="PANTHER" id="PTHR43744:SF9">
    <property type="entry name" value="POLYGALACTURONAN_RHAMNOGALACTURONAN TRANSPORT SYSTEM PERMEASE PROTEIN YTCP"/>
    <property type="match status" value="1"/>
</dbReference>
<dbReference type="PANTHER" id="PTHR43744">
    <property type="entry name" value="ABC TRANSPORTER PERMEASE PROTEIN MG189-RELATED-RELATED"/>
    <property type="match status" value="1"/>
</dbReference>
<keyword evidence="3" id="KW-1003">Cell membrane</keyword>
<evidence type="ECO:0000256" key="1">
    <source>
        <dbReference type="ARBA" id="ARBA00004651"/>
    </source>
</evidence>
<dbReference type="Proteomes" id="UP000596035">
    <property type="component" value="Chromosome"/>
</dbReference>
<dbReference type="GO" id="GO:0005886">
    <property type="term" value="C:plasma membrane"/>
    <property type="evidence" value="ECO:0007669"/>
    <property type="project" value="UniProtKB-SubCell"/>
</dbReference>
<evidence type="ECO:0000256" key="7">
    <source>
        <dbReference type="RuleBase" id="RU363032"/>
    </source>
</evidence>
<dbReference type="Pfam" id="PF00528">
    <property type="entry name" value="BPD_transp_1"/>
    <property type="match status" value="1"/>
</dbReference>
<dbReference type="AlphaFoldDB" id="A0A1Z2XS67"/>
<evidence type="ECO:0000256" key="6">
    <source>
        <dbReference type="ARBA" id="ARBA00023136"/>
    </source>
</evidence>
<evidence type="ECO:0000256" key="5">
    <source>
        <dbReference type="ARBA" id="ARBA00022989"/>
    </source>
</evidence>
<dbReference type="GO" id="GO:0055085">
    <property type="term" value="P:transmembrane transport"/>
    <property type="evidence" value="ECO:0007669"/>
    <property type="project" value="InterPro"/>
</dbReference>
<sequence>MKTKEEKRFQVFSHVVLIVFALFCIIPLILLLMSSFEENSTLIREGYGFWPKSFSFEAYEYLFRHGGQIFTSYFVTFFVTVVGTAVSIVLTTMLAYPLSRDDLLGRKVLGFLVFFTMLFNGGLVPTYLIYTNTLHLKNTVWAVIVPRLLLGAYYVLLMKSFFTTSIPKAIIEAAKVDGAGEYRILVQVIVPMSKPIIATVLMLTAINYWNDWYNGFIYITTKTEYYTIQALLNRMLQDIQYLSNNAATMGNISESVSKIPSTSVRMAISVVGLLPILIVYPFVQNSFVKGITLGAVKG</sequence>
<dbReference type="KEGG" id="amur:ADH66_11925"/>
<evidence type="ECO:0000313" key="9">
    <source>
        <dbReference type="EMBL" id="ASB41303.1"/>
    </source>
</evidence>
<dbReference type="SUPFAM" id="SSF161098">
    <property type="entry name" value="MetI-like"/>
    <property type="match status" value="1"/>
</dbReference>
<comment type="subcellular location">
    <subcellularLocation>
        <location evidence="1 7">Cell membrane</location>
        <topology evidence="1 7">Multi-pass membrane protein</topology>
    </subcellularLocation>
</comment>
<gene>
    <name evidence="9" type="ORF">ADH66_11925</name>
    <name evidence="10" type="ORF">I5Q82_02235</name>
</gene>
<dbReference type="InterPro" id="IPR000515">
    <property type="entry name" value="MetI-like"/>
</dbReference>
<reference evidence="11" key="2">
    <citation type="submission" date="2017-05" db="EMBL/GenBank/DDBJ databases">
        <title>Improved OligoMM genomes.</title>
        <authorList>
            <person name="Garzetti D."/>
        </authorList>
    </citation>
    <scope>NUCLEOTIDE SEQUENCE [LARGE SCALE GENOMIC DNA]</scope>
    <source>
        <strain evidence="11">KB18</strain>
    </source>
</reference>
<dbReference type="CDD" id="cd06261">
    <property type="entry name" value="TM_PBP2"/>
    <property type="match status" value="1"/>
</dbReference>
<dbReference type="Gene3D" id="1.10.3720.10">
    <property type="entry name" value="MetI-like"/>
    <property type="match status" value="1"/>
</dbReference>
<dbReference type="EMBL" id="CP021422">
    <property type="protein sequence ID" value="ASB41303.1"/>
    <property type="molecule type" value="Genomic_DNA"/>
</dbReference>
<evidence type="ECO:0000256" key="4">
    <source>
        <dbReference type="ARBA" id="ARBA00022692"/>
    </source>
</evidence>
<keyword evidence="2 7" id="KW-0813">Transport</keyword>
<reference evidence="10 12" key="3">
    <citation type="submission" date="2020-11" db="EMBL/GenBank/DDBJ databases">
        <title>Closed and high quality bacterial genomes of the OMM12 community.</title>
        <authorList>
            <person name="Marbouty M."/>
            <person name="Lamy-Besnier Q."/>
            <person name="Debarbieux L."/>
            <person name="Koszul R."/>
        </authorList>
    </citation>
    <scope>NUCLEOTIDE SEQUENCE [LARGE SCALE GENOMIC DNA]</scope>
    <source>
        <strain evidence="10 12">KB18</strain>
    </source>
</reference>
<dbReference type="EMBL" id="CP065321">
    <property type="protein sequence ID" value="QQR30569.1"/>
    <property type="molecule type" value="Genomic_DNA"/>
</dbReference>
<reference evidence="9" key="1">
    <citation type="journal article" date="2017" name="Genome Announc.">
        <title>High-Quality Whole-Genome Sequences of the Oligo-Mouse-Microbiota Bacterial Community.</title>
        <authorList>
            <person name="Garzetti D."/>
            <person name="Brugiroux S."/>
            <person name="Bunk B."/>
            <person name="Pukall R."/>
            <person name="McCoy K.D."/>
            <person name="Macpherson A.J."/>
            <person name="Stecher B."/>
        </authorList>
    </citation>
    <scope>NUCLEOTIDE SEQUENCE</scope>
    <source>
        <strain evidence="9">KB18</strain>
    </source>
</reference>
<dbReference type="InterPro" id="IPR035906">
    <property type="entry name" value="MetI-like_sf"/>
</dbReference>
<accession>A0A1Z2XS67</accession>
<keyword evidence="5 7" id="KW-1133">Transmembrane helix</keyword>
<dbReference type="Proteomes" id="UP000196710">
    <property type="component" value="Chromosome"/>
</dbReference>
<evidence type="ECO:0000259" key="8">
    <source>
        <dbReference type="PROSITE" id="PS50928"/>
    </source>
</evidence>
<evidence type="ECO:0000256" key="3">
    <source>
        <dbReference type="ARBA" id="ARBA00022475"/>
    </source>
</evidence>
<feature type="transmembrane region" description="Helical" evidence="7">
    <location>
        <begin position="73"/>
        <end position="96"/>
    </location>
</feature>
<evidence type="ECO:0000313" key="12">
    <source>
        <dbReference type="Proteomes" id="UP000596035"/>
    </source>
</evidence>
<protein>
    <submittedName>
        <fullName evidence="10">Carbohydrate ABC transporter permease</fullName>
    </submittedName>
</protein>
<comment type="similarity">
    <text evidence="7">Belongs to the binding-protein-dependent transport system permease family.</text>
</comment>
<proteinExistence type="inferred from homology"/>